<dbReference type="AlphaFoldDB" id="A0A7J0EPH4"/>
<sequence length="135" mass="13679">MTYLASRCGPRRGGDGGKIVFSAQADAVVGAADHVDEVAGGDGEDVGAGDDAGAVELDGGLDAGDEVESVAGKGAVDVGVAEKAVGETRTDASQPSMAQSWKKRRSVAEAVVWAEICLSAMTCSMILRRLGQVLL</sequence>
<feature type="region of interest" description="Disordered" evidence="1">
    <location>
        <begin position="39"/>
        <end position="58"/>
    </location>
</feature>
<feature type="compositionally biased region" description="Low complexity" evidence="1">
    <location>
        <begin position="49"/>
        <end position="58"/>
    </location>
</feature>
<reference evidence="2 3" key="1">
    <citation type="submission" date="2019-07" db="EMBL/GenBank/DDBJ databases">
        <title>De Novo Assembly of kiwifruit Actinidia rufa.</title>
        <authorList>
            <person name="Sugita-Konishi S."/>
            <person name="Sato K."/>
            <person name="Mori E."/>
            <person name="Abe Y."/>
            <person name="Kisaki G."/>
            <person name="Hamano K."/>
            <person name="Suezawa K."/>
            <person name="Otani M."/>
            <person name="Fukuda T."/>
            <person name="Manabe T."/>
            <person name="Gomi K."/>
            <person name="Tabuchi M."/>
            <person name="Akimitsu K."/>
            <person name="Kataoka I."/>
        </authorList>
    </citation>
    <scope>NUCLEOTIDE SEQUENCE [LARGE SCALE GENOMIC DNA]</scope>
    <source>
        <strain evidence="3">cv. Fuchu</strain>
    </source>
</reference>
<dbReference type="Proteomes" id="UP000585474">
    <property type="component" value="Unassembled WGS sequence"/>
</dbReference>
<dbReference type="OrthoDB" id="1664624at2759"/>
<dbReference type="EMBL" id="BJWL01000006">
    <property type="protein sequence ID" value="GFY88343.1"/>
    <property type="molecule type" value="Genomic_DNA"/>
</dbReference>
<name>A0A7J0EPH4_9ERIC</name>
<comment type="caution">
    <text evidence="2">The sequence shown here is derived from an EMBL/GenBank/DDBJ whole genome shotgun (WGS) entry which is preliminary data.</text>
</comment>
<accession>A0A7J0EPH4</accession>
<proteinExistence type="predicted"/>
<gene>
    <name evidence="2" type="ORF">Acr_06g0002830</name>
</gene>
<keyword evidence="2" id="KW-0560">Oxidoreductase</keyword>
<keyword evidence="2" id="KW-0575">Peroxidase</keyword>
<evidence type="ECO:0000313" key="3">
    <source>
        <dbReference type="Proteomes" id="UP000585474"/>
    </source>
</evidence>
<dbReference type="GO" id="GO:0004601">
    <property type="term" value="F:peroxidase activity"/>
    <property type="evidence" value="ECO:0007669"/>
    <property type="project" value="UniProtKB-KW"/>
</dbReference>
<organism evidence="2 3">
    <name type="scientific">Actinidia rufa</name>
    <dbReference type="NCBI Taxonomy" id="165716"/>
    <lineage>
        <taxon>Eukaryota</taxon>
        <taxon>Viridiplantae</taxon>
        <taxon>Streptophyta</taxon>
        <taxon>Embryophyta</taxon>
        <taxon>Tracheophyta</taxon>
        <taxon>Spermatophyta</taxon>
        <taxon>Magnoliopsida</taxon>
        <taxon>eudicotyledons</taxon>
        <taxon>Gunneridae</taxon>
        <taxon>Pentapetalae</taxon>
        <taxon>asterids</taxon>
        <taxon>Ericales</taxon>
        <taxon>Actinidiaceae</taxon>
        <taxon>Actinidia</taxon>
    </lineage>
</organism>
<evidence type="ECO:0000256" key="1">
    <source>
        <dbReference type="SAM" id="MobiDB-lite"/>
    </source>
</evidence>
<keyword evidence="3" id="KW-1185">Reference proteome</keyword>
<protein>
    <submittedName>
        <fullName evidence="2">Peroxidase superfamily protein</fullName>
    </submittedName>
</protein>
<evidence type="ECO:0000313" key="2">
    <source>
        <dbReference type="EMBL" id="GFY88343.1"/>
    </source>
</evidence>